<keyword evidence="2" id="KW-0472">Membrane</keyword>
<keyword evidence="4" id="KW-1185">Reference proteome</keyword>
<dbReference type="EMBL" id="CP073721">
    <property type="protein sequence ID" value="UWZ33885.1"/>
    <property type="molecule type" value="Genomic_DNA"/>
</dbReference>
<protein>
    <submittedName>
        <fullName evidence="3">Uncharacterized protein</fullName>
    </submittedName>
</protein>
<evidence type="ECO:0000313" key="4">
    <source>
        <dbReference type="Proteomes" id="UP001058271"/>
    </source>
</evidence>
<feature type="region of interest" description="Disordered" evidence="1">
    <location>
        <begin position="142"/>
        <end position="164"/>
    </location>
</feature>
<proteinExistence type="predicted"/>
<feature type="transmembrane region" description="Helical" evidence="2">
    <location>
        <begin position="45"/>
        <end position="65"/>
    </location>
</feature>
<sequence length="199" mass="20807">MRHLATLIAALVVAPLAWVLLALGQGRSVAVFADAGNGTLRPDDFVRPLLFLAAAGLLLGMLGSLRFSPLGAMVMGAAYTLSYTMMLVSPSWVLDLFADDASLAGWHVDLAAPIRTGTAMVLGVLLLVGALSVRRWRRPARADDPAAGSMAEPERQVGIDGLGPASPFQDAETAPVRYAVDPDAPVRPAASAGSSNYVW</sequence>
<name>A0ABY5YYJ1_9ACTN</name>
<reference evidence="3" key="1">
    <citation type="submission" date="2021-04" db="EMBL/GenBank/DDBJ databases">
        <title>Biosynthetic gene clusters of Dactylosporangioum roseum.</title>
        <authorList>
            <person name="Hartkoorn R.C."/>
            <person name="Beaudoing E."/>
            <person name="Hot D."/>
            <person name="Moureu S."/>
        </authorList>
    </citation>
    <scope>NUCLEOTIDE SEQUENCE</scope>
    <source>
        <strain evidence="3">NRRL B-16295</strain>
    </source>
</reference>
<feature type="transmembrane region" description="Helical" evidence="2">
    <location>
        <begin position="72"/>
        <end position="94"/>
    </location>
</feature>
<keyword evidence="2" id="KW-0812">Transmembrane</keyword>
<feature type="transmembrane region" description="Helical" evidence="2">
    <location>
        <begin position="114"/>
        <end position="133"/>
    </location>
</feature>
<keyword evidence="2" id="KW-1133">Transmembrane helix</keyword>
<dbReference type="Proteomes" id="UP001058271">
    <property type="component" value="Chromosome"/>
</dbReference>
<dbReference type="RefSeq" id="WP_260723165.1">
    <property type="nucleotide sequence ID" value="NZ_BAAABS010000009.1"/>
</dbReference>
<evidence type="ECO:0000256" key="1">
    <source>
        <dbReference type="SAM" id="MobiDB-lite"/>
    </source>
</evidence>
<organism evidence="3 4">
    <name type="scientific">Dactylosporangium roseum</name>
    <dbReference type="NCBI Taxonomy" id="47989"/>
    <lineage>
        <taxon>Bacteria</taxon>
        <taxon>Bacillati</taxon>
        <taxon>Actinomycetota</taxon>
        <taxon>Actinomycetes</taxon>
        <taxon>Micromonosporales</taxon>
        <taxon>Micromonosporaceae</taxon>
        <taxon>Dactylosporangium</taxon>
    </lineage>
</organism>
<evidence type="ECO:0000313" key="3">
    <source>
        <dbReference type="EMBL" id="UWZ33885.1"/>
    </source>
</evidence>
<evidence type="ECO:0000256" key="2">
    <source>
        <dbReference type="SAM" id="Phobius"/>
    </source>
</evidence>
<gene>
    <name evidence="3" type="ORF">Drose_21705</name>
</gene>
<accession>A0ABY5YYJ1</accession>